<gene>
    <name evidence="6" type="ORF">IQ260_29885</name>
</gene>
<comment type="caution">
    <text evidence="6">The sequence shown here is derived from an EMBL/GenBank/DDBJ whole genome shotgun (WGS) entry which is preliminary data.</text>
</comment>
<dbReference type="EMBL" id="JADEXP010000560">
    <property type="protein sequence ID" value="MBE9070850.1"/>
    <property type="molecule type" value="Genomic_DNA"/>
</dbReference>
<keyword evidence="7" id="KW-1185">Reference proteome</keyword>
<evidence type="ECO:0000313" key="6">
    <source>
        <dbReference type="EMBL" id="MBE9070850.1"/>
    </source>
</evidence>
<proteinExistence type="predicted"/>
<evidence type="ECO:0000256" key="3">
    <source>
        <dbReference type="ARBA" id="ARBA00022989"/>
    </source>
</evidence>
<keyword evidence="2 5" id="KW-0812">Transmembrane</keyword>
<keyword evidence="4 5" id="KW-0472">Membrane</keyword>
<keyword evidence="3 5" id="KW-1133">Transmembrane helix</keyword>
<protein>
    <submittedName>
        <fullName evidence="6">YcjF family protein</fullName>
    </submittedName>
</protein>
<evidence type="ECO:0000313" key="7">
    <source>
        <dbReference type="Proteomes" id="UP000615026"/>
    </source>
</evidence>
<evidence type="ECO:0000256" key="4">
    <source>
        <dbReference type="ARBA" id="ARBA00023136"/>
    </source>
</evidence>
<dbReference type="Proteomes" id="UP000615026">
    <property type="component" value="Unassembled WGS sequence"/>
</dbReference>
<evidence type="ECO:0000256" key="1">
    <source>
        <dbReference type="ARBA" id="ARBA00004141"/>
    </source>
</evidence>
<feature type="transmembrane region" description="Helical" evidence="5">
    <location>
        <begin position="77"/>
        <end position="99"/>
    </location>
</feature>
<dbReference type="Pfam" id="PF05128">
    <property type="entry name" value="DUF697"/>
    <property type="match status" value="1"/>
</dbReference>
<feature type="transmembrane region" description="Helical" evidence="5">
    <location>
        <begin position="119"/>
        <end position="139"/>
    </location>
</feature>
<feature type="non-terminal residue" evidence="6">
    <location>
        <position position="1"/>
    </location>
</feature>
<organism evidence="6 7">
    <name type="scientific">Leptolyngbya cf. ectocarpi LEGE 11479</name>
    <dbReference type="NCBI Taxonomy" id="1828722"/>
    <lineage>
        <taxon>Bacteria</taxon>
        <taxon>Bacillati</taxon>
        <taxon>Cyanobacteriota</taxon>
        <taxon>Cyanophyceae</taxon>
        <taxon>Leptolyngbyales</taxon>
        <taxon>Leptolyngbyaceae</taxon>
        <taxon>Leptolyngbya group</taxon>
        <taxon>Leptolyngbya</taxon>
    </lineage>
</organism>
<feature type="transmembrane region" description="Helical" evidence="5">
    <location>
        <begin position="47"/>
        <end position="65"/>
    </location>
</feature>
<evidence type="ECO:0000256" key="2">
    <source>
        <dbReference type="ARBA" id="ARBA00022692"/>
    </source>
</evidence>
<dbReference type="InterPro" id="IPR021147">
    <property type="entry name" value="DUF697"/>
</dbReference>
<comment type="subcellular location">
    <subcellularLocation>
        <location evidence="1">Membrane</location>
        <topology evidence="1">Multi-pass membrane protein</topology>
    </subcellularLocation>
</comment>
<evidence type="ECO:0000256" key="5">
    <source>
        <dbReference type="SAM" id="Phobius"/>
    </source>
</evidence>
<reference evidence="6" key="1">
    <citation type="submission" date="2020-10" db="EMBL/GenBank/DDBJ databases">
        <authorList>
            <person name="Castelo-Branco R."/>
            <person name="Eusebio N."/>
            <person name="Adriana R."/>
            <person name="Vieira A."/>
            <person name="Brugerolle De Fraissinette N."/>
            <person name="Rezende De Castro R."/>
            <person name="Schneider M.P."/>
            <person name="Vasconcelos V."/>
            <person name="Leao P.N."/>
        </authorList>
    </citation>
    <scope>NUCLEOTIDE SEQUENCE</scope>
    <source>
        <strain evidence="6">LEGE 11479</strain>
    </source>
</reference>
<accession>A0A929FB38</accession>
<dbReference type="RefSeq" id="WP_193996685.1">
    <property type="nucleotide sequence ID" value="NZ_JADEXP010000560.1"/>
</dbReference>
<dbReference type="AlphaFoldDB" id="A0A929FB38"/>
<name>A0A929FB38_LEPEC</name>
<sequence>LYTDDVQARLVARKLEIRGRRADDLIWQIALTKAVAVAVNPLMLADMVGGLAVDVGLVISLSKLYGLPMTQQEALKLLRTIAIATGSLSISELLITLGLSSLKSILGTAGLATGGLSMAPYFSVALTQAAVAGFATYAIGQVTRTYLVNGAHWGAQGPKTVIANIVNALDEKSIMARLKHDLKQKLGRD</sequence>
<dbReference type="GO" id="GO:0016020">
    <property type="term" value="C:membrane"/>
    <property type="evidence" value="ECO:0007669"/>
    <property type="project" value="UniProtKB-SubCell"/>
</dbReference>